<dbReference type="EMBL" id="MSZX01000005">
    <property type="protein sequence ID" value="OPA77685.1"/>
    <property type="molecule type" value="Genomic_DNA"/>
</dbReference>
<feature type="domain" description="Nudix hydrolase" evidence="3">
    <location>
        <begin position="17"/>
        <end position="163"/>
    </location>
</feature>
<evidence type="ECO:0000313" key="4">
    <source>
        <dbReference type="EMBL" id="OPA77685.1"/>
    </source>
</evidence>
<evidence type="ECO:0000256" key="2">
    <source>
        <dbReference type="ARBA" id="ARBA00022801"/>
    </source>
</evidence>
<evidence type="ECO:0000256" key="1">
    <source>
        <dbReference type="ARBA" id="ARBA00005582"/>
    </source>
</evidence>
<dbReference type="InterPro" id="IPR000086">
    <property type="entry name" value="NUDIX_hydrolase_dom"/>
</dbReference>
<name>A0A1T2XCW9_9BACL</name>
<evidence type="ECO:0000259" key="3">
    <source>
        <dbReference type="PROSITE" id="PS51462"/>
    </source>
</evidence>
<gene>
    <name evidence="4" type="ORF">BVG16_14680</name>
</gene>
<dbReference type="AlphaFoldDB" id="A0A1T2XCW9"/>
<dbReference type="GO" id="GO:0016787">
    <property type="term" value="F:hydrolase activity"/>
    <property type="evidence" value="ECO:0007669"/>
    <property type="project" value="UniProtKB-KW"/>
</dbReference>
<keyword evidence="2" id="KW-0378">Hydrolase</keyword>
<comment type="caution">
    <text evidence="4">The sequence shown here is derived from an EMBL/GenBank/DDBJ whole genome shotgun (WGS) entry which is preliminary data.</text>
</comment>
<dbReference type="Pfam" id="PF00293">
    <property type="entry name" value="NUDIX"/>
    <property type="match status" value="1"/>
</dbReference>
<dbReference type="SUPFAM" id="SSF46785">
    <property type="entry name" value="Winged helix' DNA-binding domain"/>
    <property type="match status" value="1"/>
</dbReference>
<dbReference type="PROSITE" id="PS51462">
    <property type="entry name" value="NUDIX"/>
    <property type="match status" value="1"/>
</dbReference>
<dbReference type="OrthoDB" id="9786141at2"/>
<proteinExistence type="inferred from homology"/>
<dbReference type="SUPFAM" id="SSF55811">
    <property type="entry name" value="Nudix"/>
    <property type="match status" value="1"/>
</dbReference>
<dbReference type="PANTHER" id="PTHR43736">
    <property type="entry name" value="ADP-RIBOSE PYROPHOSPHATASE"/>
    <property type="match status" value="1"/>
</dbReference>
<dbReference type="Gene3D" id="1.10.10.10">
    <property type="entry name" value="Winged helix-like DNA-binding domain superfamily/Winged helix DNA-binding domain"/>
    <property type="match status" value="1"/>
</dbReference>
<dbReference type="InterPro" id="IPR020084">
    <property type="entry name" value="NUDIX_hydrolase_CS"/>
</dbReference>
<reference evidence="4 5" key="1">
    <citation type="submission" date="2017-01" db="EMBL/GenBank/DDBJ databases">
        <title>Genome analysis of Paenibacillus selenitrireducens ES3-24.</title>
        <authorList>
            <person name="Xu D."/>
            <person name="Yao R."/>
            <person name="Zheng S."/>
        </authorList>
    </citation>
    <scope>NUCLEOTIDE SEQUENCE [LARGE SCALE GENOMIC DNA]</scope>
    <source>
        <strain evidence="4 5">ES3-24</strain>
    </source>
</reference>
<protein>
    <submittedName>
        <fullName evidence="4">ADP-ribose pyrophosphatase</fullName>
    </submittedName>
</protein>
<dbReference type="InterPro" id="IPR036390">
    <property type="entry name" value="WH_DNA-bd_sf"/>
</dbReference>
<accession>A0A1T2XCW9</accession>
<dbReference type="InterPro" id="IPR015797">
    <property type="entry name" value="NUDIX_hydrolase-like_dom_sf"/>
</dbReference>
<dbReference type="Proteomes" id="UP000190188">
    <property type="component" value="Unassembled WGS sequence"/>
</dbReference>
<dbReference type="CDD" id="cd18873">
    <property type="entry name" value="NUDIX_NadM_like"/>
    <property type="match status" value="1"/>
</dbReference>
<evidence type="ECO:0000313" key="5">
    <source>
        <dbReference type="Proteomes" id="UP000190188"/>
    </source>
</evidence>
<dbReference type="PANTHER" id="PTHR43736:SF1">
    <property type="entry name" value="DIHYDRONEOPTERIN TRIPHOSPHATE DIPHOSPHATASE"/>
    <property type="match status" value="1"/>
</dbReference>
<sequence length="256" mass="29732">MESTEKNQYNVGKYRTPDGAPADIVIFTITRKEKQTAKKSLPYRDLMVLLIRRKRWPFAGSWALPGGFGRESEALYDTARRELMEETGVADVHLDYLNVYSRPGRDPRGWMISHAFYALVNEKWLEKRKAADAAEDVKLFTVEEALNKLELAFDHHEIITDAYQKIQQEMLVTTIAKEFLPEVFTLSELYQVIQTVVPDFKETNFIRKITSTQSRRGIIQVACDEHGEKLYSNQYSQRPAQLYRFTDYVPTVSIYT</sequence>
<dbReference type="InterPro" id="IPR036388">
    <property type="entry name" value="WH-like_DNA-bd_sf"/>
</dbReference>
<dbReference type="Gene3D" id="3.90.79.10">
    <property type="entry name" value="Nucleoside Triphosphate Pyrophosphohydrolase"/>
    <property type="match status" value="1"/>
</dbReference>
<organism evidence="4 5">
    <name type="scientific">Paenibacillus selenitireducens</name>
    <dbReference type="NCBI Taxonomy" id="1324314"/>
    <lineage>
        <taxon>Bacteria</taxon>
        <taxon>Bacillati</taxon>
        <taxon>Bacillota</taxon>
        <taxon>Bacilli</taxon>
        <taxon>Bacillales</taxon>
        <taxon>Paenibacillaceae</taxon>
        <taxon>Paenibacillus</taxon>
    </lineage>
</organism>
<dbReference type="PROSITE" id="PS00893">
    <property type="entry name" value="NUDIX_BOX"/>
    <property type="match status" value="1"/>
</dbReference>
<comment type="similarity">
    <text evidence="1">Belongs to the Nudix hydrolase family.</text>
</comment>
<dbReference type="STRING" id="1324314.BVG16_14680"/>
<keyword evidence="5" id="KW-1185">Reference proteome</keyword>
<dbReference type="RefSeq" id="WP_078499427.1">
    <property type="nucleotide sequence ID" value="NZ_MSZX01000005.1"/>
</dbReference>